<gene>
    <name evidence="1" type="ORF">M1K48_08050</name>
</gene>
<dbReference type="NCBIfam" id="TIGR02117">
    <property type="entry name" value="chp_urease_rgn"/>
    <property type="match status" value="1"/>
</dbReference>
<accession>A0ABY5MR88</accession>
<protein>
    <submittedName>
        <fullName evidence="1">TIGR02117 family protein</fullName>
    </submittedName>
</protein>
<dbReference type="Proteomes" id="UP000831921">
    <property type="component" value="Chromosome"/>
</dbReference>
<organism evidence="1 2">
    <name type="scientific">Sphingomonas glaciei</name>
    <dbReference type="NCBI Taxonomy" id="2938948"/>
    <lineage>
        <taxon>Bacteria</taxon>
        <taxon>Pseudomonadati</taxon>
        <taxon>Pseudomonadota</taxon>
        <taxon>Alphaproteobacteria</taxon>
        <taxon>Sphingomonadales</taxon>
        <taxon>Sphingomonadaceae</taxon>
        <taxon>Sphingomonas</taxon>
    </lineage>
</organism>
<reference evidence="1 2" key="1">
    <citation type="submission" date="2022-05" db="EMBL/GenBank/DDBJ databases">
        <title>S8-45 Sphingomonas ultraviolaceadurans.</title>
        <authorList>
            <person name="Liu Y."/>
        </authorList>
    </citation>
    <scope>NUCLEOTIDE SEQUENCE [LARGE SCALE GENOMIC DNA]</scope>
    <source>
        <strain evidence="1 2">S8-45</strain>
    </source>
</reference>
<evidence type="ECO:0000313" key="2">
    <source>
        <dbReference type="Proteomes" id="UP000831921"/>
    </source>
</evidence>
<evidence type="ECO:0000313" key="1">
    <source>
        <dbReference type="EMBL" id="UUR06912.1"/>
    </source>
</evidence>
<dbReference type="RefSeq" id="WP_257794138.1">
    <property type="nucleotide sequence ID" value="NZ_CP097253.1"/>
</dbReference>
<keyword evidence="2" id="KW-1185">Reference proteome</keyword>
<dbReference type="InterPro" id="IPR011727">
    <property type="entry name" value="CHP02117"/>
</dbReference>
<sequence length="233" mass="26257">MTRGAKRRGRKRGLGRRLWLALAALPLAYLLAAVAGSLLPVNRGWQEPAEGTTIYLRSNGIHVDIVMPARAQGLDWSTVLPPSDVADPPLPVRWYGFGAGERRVYLETPTWGDLTPRTVWAALSSGERVLHVDQTAKPGFELRAIRLRPEEYRRLWSAIRAEFDGQPRRIDHPGYGPDDAFYEARGRASAVQTCNQWVADRLRLAGVKTSAWTPFATGLMWRYRRVELEDVAR</sequence>
<name>A0ABY5MR88_9SPHN</name>
<proteinExistence type="predicted"/>
<dbReference type="Pfam" id="PF09601">
    <property type="entry name" value="DUF2459"/>
    <property type="match status" value="1"/>
</dbReference>
<dbReference type="EMBL" id="CP097253">
    <property type="protein sequence ID" value="UUR06912.1"/>
    <property type="molecule type" value="Genomic_DNA"/>
</dbReference>